<protein>
    <recommendedName>
        <fullName evidence="4">Lipoprotein</fullName>
    </recommendedName>
</protein>
<feature type="signal peptide" evidence="1">
    <location>
        <begin position="1"/>
        <end position="28"/>
    </location>
</feature>
<keyword evidence="3" id="KW-1185">Reference proteome</keyword>
<sequence>MITRVSARSWRRRAAVGLIGVLAATLSACDGRGGGQLAPSAPLFAAPASFGFSFSCERSSSSVQTNPPTGRLRIQLSYTEHGTNPLGSGFSVHGTVDTLDAVLESAICIGQEPPPGGNELIFLGRYRTTSSAPTGFAPSCATSSPLCRFEVIVRDDDADGGPSAGDFFSIKLSSGTALTSELDPALVFYARAGVLSSGNLTVD</sequence>
<organism evidence="2 3">
    <name type="scientific">Nocardioides eburneiflavus</name>
    <dbReference type="NCBI Taxonomy" id="2518372"/>
    <lineage>
        <taxon>Bacteria</taxon>
        <taxon>Bacillati</taxon>
        <taxon>Actinomycetota</taxon>
        <taxon>Actinomycetes</taxon>
        <taxon>Propionibacteriales</taxon>
        <taxon>Nocardioidaceae</taxon>
        <taxon>Nocardioides</taxon>
    </lineage>
</organism>
<accession>A0A4Z1BPT5</accession>
<dbReference type="AlphaFoldDB" id="A0A4Z1BPT5"/>
<evidence type="ECO:0008006" key="4">
    <source>
        <dbReference type="Google" id="ProtNLM"/>
    </source>
</evidence>
<evidence type="ECO:0000313" key="2">
    <source>
        <dbReference type="EMBL" id="TGN63361.1"/>
    </source>
</evidence>
<feature type="chain" id="PRO_5038818496" description="Lipoprotein" evidence="1">
    <location>
        <begin position="29"/>
        <end position="203"/>
    </location>
</feature>
<evidence type="ECO:0000256" key="1">
    <source>
        <dbReference type="SAM" id="SignalP"/>
    </source>
</evidence>
<reference evidence="2 3" key="1">
    <citation type="submission" date="2019-04" db="EMBL/GenBank/DDBJ databases">
        <title>Three New Species of Nocardioides, Nocardioides euryhalodurans sp. nov., Nocardioides seonyuensis sp. nov. and Nocardioides eburneoflavus sp. nov. Isolated from Soil.</title>
        <authorList>
            <person name="Roh S.G."/>
            <person name="Lee C."/>
            <person name="Kim M.-K."/>
            <person name="Kim S.B."/>
        </authorList>
    </citation>
    <scope>NUCLEOTIDE SEQUENCE [LARGE SCALE GENOMIC DNA]</scope>
    <source>
        <strain evidence="2 3">MMS17-SY213</strain>
    </source>
</reference>
<proteinExistence type="predicted"/>
<evidence type="ECO:0000313" key="3">
    <source>
        <dbReference type="Proteomes" id="UP000297496"/>
    </source>
</evidence>
<gene>
    <name evidence="2" type="ORF">EXE59_04925</name>
</gene>
<keyword evidence="1" id="KW-0732">Signal</keyword>
<dbReference type="EMBL" id="SRRO01000001">
    <property type="protein sequence ID" value="TGN63361.1"/>
    <property type="molecule type" value="Genomic_DNA"/>
</dbReference>
<comment type="caution">
    <text evidence="2">The sequence shown here is derived from an EMBL/GenBank/DDBJ whole genome shotgun (WGS) entry which is preliminary data.</text>
</comment>
<dbReference type="RefSeq" id="WP_135837899.1">
    <property type="nucleotide sequence ID" value="NZ_SRRO01000001.1"/>
</dbReference>
<dbReference type="OrthoDB" id="9831125at2"/>
<dbReference type="Proteomes" id="UP000297496">
    <property type="component" value="Unassembled WGS sequence"/>
</dbReference>
<name>A0A4Z1BPT5_9ACTN</name>
<dbReference type="PROSITE" id="PS51257">
    <property type="entry name" value="PROKAR_LIPOPROTEIN"/>
    <property type="match status" value="1"/>
</dbReference>